<name>A0A7C8J6E0_9PEZI</name>
<keyword evidence="2" id="KW-0496">Mitochondrion</keyword>
<comment type="caution">
    <text evidence="3">The sequence shown here is derived from an EMBL/GenBank/DDBJ whole genome shotgun (WGS) entry which is preliminary data.</text>
</comment>
<dbReference type="InParanoid" id="A0A7C8J6E0"/>
<dbReference type="PANTHER" id="PTHR15503:SF29">
    <property type="entry name" value="CCHC-TYPE DOMAIN-CONTAINING PROTEIN-RELATED"/>
    <property type="match status" value="1"/>
</dbReference>
<evidence type="ECO:0008006" key="5">
    <source>
        <dbReference type="Google" id="ProtNLM"/>
    </source>
</evidence>
<evidence type="ECO:0000256" key="2">
    <source>
        <dbReference type="ARBA" id="ARBA00023128"/>
    </source>
</evidence>
<organism evidence="3 4">
    <name type="scientific">Xylaria multiplex</name>
    <dbReference type="NCBI Taxonomy" id="323545"/>
    <lineage>
        <taxon>Eukaryota</taxon>
        <taxon>Fungi</taxon>
        <taxon>Dikarya</taxon>
        <taxon>Ascomycota</taxon>
        <taxon>Pezizomycotina</taxon>
        <taxon>Sordariomycetes</taxon>
        <taxon>Xylariomycetidae</taxon>
        <taxon>Xylariales</taxon>
        <taxon>Xylariaceae</taxon>
        <taxon>Xylaria</taxon>
    </lineage>
</organism>
<dbReference type="Gene3D" id="3.10.10.10">
    <property type="entry name" value="HIV Type 1 Reverse Transcriptase, subunit A, domain 1"/>
    <property type="match status" value="1"/>
</dbReference>
<dbReference type="InterPro" id="IPR043502">
    <property type="entry name" value="DNA/RNA_pol_sf"/>
</dbReference>
<protein>
    <recommendedName>
        <fullName evidence="5">Reverse transcriptase domain-containing protein</fullName>
    </recommendedName>
</protein>
<gene>
    <name evidence="3" type="ORF">GQX73_g1677</name>
</gene>
<dbReference type="PANTHER" id="PTHR15503">
    <property type="entry name" value="LDOC1 RELATED"/>
    <property type="match status" value="1"/>
</dbReference>
<proteinExistence type="predicted"/>
<dbReference type="OrthoDB" id="4729352at2759"/>
<dbReference type="GO" id="GO:0005739">
    <property type="term" value="C:mitochondrion"/>
    <property type="evidence" value="ECO:0007669"/>
    <property type="project" value="UniProtKB-SubCell"/>
</dbReference>
<evidence type="ECO:0000256" key="1">
    <source>
        <dbReference type="ARBA" id="ARBA00004173"/>
    </source>
</evidence>
<accession>A0A7C8J6E0</accession>
<evidence type="ECO:0000313" key="3">
    <source>
        <dbReference type="EMBL" id="KAF2971859.1"/>
    </source>
</evidence>
<dbReference type="InterPro" id="IPR032567">
    <property type="entry name" value="RTL1-rel"/>
</dbReference>
<comment type="subcellular location">
    <subcellularLocation>
        <location evidence="1">Mitochondrion</location>
    </subcellularLocation>
</comment>
<dbReference type="SUPFAM" id="SSF56672">
    <property type="entry name" value="DNA/RNA polymerases"/>
    <property type="match status" value="1"/>
</dbReference>
<dbReference type="EMBL" id="WUBL01000010">
    <property type="protein sequence ID" value="KAF2971859.1"/>
    <property type="molecule type" value="Genomic_DNA"/>
</dbReference>
<reference evidence="3 4" key="1">
    <citation type="submission" date="2019-12" db="EMBL/GenBank/DDBJ databases">
        <title>Draft genome sequence of the ascomycete Xylaria multiplex DSM 110363.</title>
        <authorList>
            <person name="Buettner E."/>
            <person name="Kellner H."/>
        </authorList>
    </citation>
    <scope>NUCLEOTIDE SEQUENCE [LARGE SCALE GENOMIC DNA]</scope>
    <source>
        <strain evidence="3 4">DSM 110363</strain>
    </source>
</reference>
<dbReference type="AlphaFoldDB" id="A0A7C8J6E0"/>
<sequence>MNSRTQAAITGPSAKKNLEHLDLPKLEMPDISDSDIRAILNANGDKDVFKRRLDARYYDFINNTYDKHFLNAITQEDINKYMQNKPLATLAEIKDKLPSEYHNLVDVFLPAKAAELPPHQAHNHRIDLKEGTTPPTARNRPHLQQELKVIKKFFDDNLQKNFIRASKSPAAAPILLAKKPGGGIQVYVDYRGFNNITIKN</sequence>
<keyword evidence="4" id="KW-1185">Reference proteome</keyword>
<dbReference type="Proteomes" id="UP000481858">
    <property type="component" value="Unassembled WGS sequence"/>
</dbReference>
<evidence type="ECO:0000313" key="4">
    <source>
        <dbReference type="Proteomes" id="UP000481858"/>
    </source>
</evidence>